<accession>A0A9D2T6K3</accession>
<dbReference type="Proteomes" id="UP000823883">
    <property type="component" value="Unassembled WGS sequence"/>
</dbReference>
<dbReference type="InterPro" id="IPR029063">
    <property type="entry name" value="SAM-dependent_MTases_sf"/>
</dbReference>
<dbReference type="EMBL" id="DWWL01000084">
    <property type="protein sequence ID" value="HJC48913.1"/>
    <property type="molecule type" value="Genomic_DNA"/>
</dbReference>
<comment type="caution">
    <text evidence="2">The sequence shown here is derived from an EMBL/GenBank/DDBJ whole genome shotgun (WGS) entry which is preliminary data.</text>
</comment>
<feature type="domain" description="Methyltransferase type 11" evidence="1">
    <location>
        <begin position="55"/>
        <end position="150"/>
    </location>
</feature>
<protein>
    <submittedName>
        <fullName evidence="2">Class I SAM-dependent methyltransferase</fullName>
    </submittedName>
</protein>
<dbReference type="InterPro" id="IPR013216">
    <property type="entry name" value="Methyltransf_11"/>
</dbReference>
<gene>
    <name evidence="2" type="ORF">IAA04_12765</name>
</gene>
<dbReference type="GO" id="GO:0008757">
    <property type="term" value="F:S-adenosylmethionine-dependent methyltransferase activity"/>
    <property type="evidence" value="ECO:0007669"/>
    <property type="project" value="InterPro"/>
</dbReference>
<proteinExistence type="predicted"/>
<evidence type="ECO:0000259" key="1">
    <source>
        <dbReference type="Pfam" id="PF08241"/>
    </source>
</evidence>
<dbReference type="SUPFAM" id="SSF53335">
    <property type="entry name" value="S-adenosyl-L-methionine-dependent methyltransferases"/>
    <property type="match status" value="1"/>
</dbReference>
<dbReference type="GO" id="GO:0032259">
    <property type="term" value="P:methylation"/>
    <property type="evidence" value="ECO:0007669"/>
    <property type="project" value="UniProtKB-KW"/>
</dbReference>
<evidence type="ECO:0000313" key="2">
    <source>
        <dbReference type="EMBL" id="HJC48913.1"/>
    </source>
</evidence>
<evidence type="ECO:0000313" key="3">
    <source>
        <dbReference type="Proteomes" id="UP000823883"/>
    </source>
</evidence>
<dbReference type="Gene3D" id="3.40.50.150">
    <property type="entry name" value="Vaccinia Virus protein VP39"/>
    <property type="match status" value="1"/>
</dbReference>
<dbReference type="Pfam" id="PF08241">
    <property type="entry name" value="Methyltransf_11"/>
    <property type="match status" value="1"/>
</dbReference>
<keyword evidence="2" id="KW-0808">Transferase</keyword>
<name>A0A9D2T6K3_9FIRM</name>
<sequence>MGQTAERLLELLEQYGGDEKQILRENRELEYFYALSDMRENLLEWYPFGKNDILLQIGSGCGAMTGLFAERTKEVTVLDGDGTDLEVNKRRRGSWKNINYVNCTLKEYGKRTAESPAQYDCVVLADGLGEDPEETVALAKMFVKPGGVLLAAADNPLGLKHWAGAPKETGAIGRDRLMALLPGAECYYPLPDYRAASEIYSDKRLPAKGDLTGMVISYDYPQFLRTDVGASWDTICEEGSFREFANSYLMVWRRHG</sequence>
<organism evidence="2 3">
    <name type="scientific">Candidatus Lachnoclostridium pullistercoris</name>
    <dbReference type="NCBI Taxonomy" id="2838632"/>
    <lineage>
        <taxon>Bacteria</taxon>
        <taxon>Bacillati</taxon>
        <taxon>Bacillota</taxon>
        <taxon>Clostridia</taxon>
        <taxon>Lachnospirales</taxon>
        <taxon>Lachnospiraceae</taxon>
    </lineage>
</organism>
<dbReference type="AlphaFoldDB" id="A0A9D2T6K3"/>
<keyword evidence="2" id="KW-0489">Methyltransferase</keyword>
<reference evidence="2" key="2">
    <citation type="submission" date="2021-04" db="EMBL/GenBank/DDBJ databases">
        <authorList>
            <person name="Gilroy R."/>
        </authorList>
    </citation>
    <scope>NUCLEOTIDE SEQUENCE</scope>
    <source>
        <strain evidence="2">CHK183-5548</strain>
    </source>
</reference>
<reference evidence="2" key="1">
    <citation type="journal article" date="2021" name="PeerJ">
        <title>Extensive microbial diversity within the chicken gut microbiome revealed by metagenomics and culture.</title>
        <authorList>
            <person name="Gilroy R."/>
            <person name="Ravi A."/>
            <person name="Getino M."/>
            <person name="Pursley I."/>
            <person name="Horton D.L."/>
            <person name="Alikhan N.F."/>
            <person name="Baker D."/>
            <person name="Gharbi K."/>
            <person name="Hall N."/>
            <person name="Watson M."/>
            <person name="Adriaenssens E.M."/>
            <person name="Foster-Nyarko E."/>
            <person name="Jarju S."/>
            <person name="Secka A."/>
            <person name="Antonio M."/>
            <person name="Oren A."/>
            <person name="Chaudhuri R.R."/>
            <person name="La Ragione R."/>
            <person name="Hildebrand F."/>
            <person name="Pallen M.J."/>
        </authorList>
    </citation>
    <scope>NUCLEOTIDE SEQUENCE</scope>
    <source>
        <strain evidence="2">CHK183-5548</strain>
    </source>
</reference>